<dbReference type="RefSeq" id="XP_001737813.1">
    <property type="nucleotide sequence ID" value="XM_001737761.1"/>
</dbReference>
<evidence type="ECO:0000313" key="2">
    <source>
        <dbReference type="Proteomes" id="UP000008076"/>
    </source>
</evidence>
<dbReference type="GeneID" id="5882867"/>
<proteinExistence type="predicted"/>
<dbReference type="OMA" id="CIYICAF"/>
<sequence length="200" mass="23152">MKVIFAILIANCLGGEIVYSNKERGWELNDSAIIDYYDYEIDGRYWLGGEVQRYDTLKFNGYANTVELDQLCWTAQWTSEDISLKLKVRMLPYEFRDDEIPNTGLVVSGVSNNTETCVNIRNRVFDEECGSIVKYVSIQIYQISTNKKTYIYFNDIKFIRKRIEIDSNSSSSNEDFSSEEIDGSICIYICAFSLIMFILI</sequence>
<organism evidence="2">
    <name type="scientific">Entamoeba dispar (strain ATCC PRA-260 / SAW760)</name>
    <dbReference type="NCBI Taxonomy" id="370354"/>
    <lineage>
        <taxon>Eukaryota</taxon>
        <taxon>Amoebozoa</taxon>
        <taxon>Evosea</taxon>
        <taxon>Archamoebae</taxon>
        <taxon>Mastigamoebida</taxon>
        <taxon>Entamoebidae</taxon>
        <taxon>Entamoeba</taxon>
    </lineage>
</organism>
<protein>
    <submittedName>
        <fullName evidence="1">Uncharacterized protein</fullName>
    </submittedName>
</protein>
<dbReference type="eggNOG" id="ENOG502RCNX">
    <property type="taxonomic scope" value="Eukaryota"/>
</dbReference>
<name>B0EHW0_ENTDS</name>
<gene>
    <name evidence="1" type="ORF">EDI_044600</name>
</gene>
<dbReference type="OrthoDB" id="28821at2759"/>
<dbReference type="KEGG" id="edi:EDI_044600"/>
<reference evidence="2" key="1">
    <citation type="submission" date="2007-12" db="EMBL/GenBank/DDBJ databases">
        <title>Annotation of Entamoeba dispar SAW760.</title>
        <authorList>
            <person name="Lorenzi H."/>
            <person name="Inman J."/>
            <person name="Schobel S."/>
            <person name="Amedeo P."/>
            <person name="Caler E."/>
        </authorList>
    </citation>
    <scope>NUCLEOTIDE SEQUENCE [LARGE SCALE GENOMIC DNA]</scope>
    <source>
        <strain evidence="2">ATCC PRA-260 / SAW760</strain>
    </source>
</reference>
<dbReference type="VEuPathDB" id="AmoebaDB:EDI_044600"/>
<evidence type="ECO:0000313" key="1">
    <source>
        <dbReference type="EMBL" id="EDR25904.1"/>
    </source>
</evidence>
<dbReference type="EMBL" id="DS549356">
    <property type="protein sequence ID" value="EDR25904.1"/>
    <property type="molecule type" value="Genomic_DNA"/>
</dbReference>
<dbReference type="AlphaFoldDB" id="B0EHW0"/>
<dbReference type="Proteomes" id="UP000008076">
    <property type="component" value="Unassembled WGS sequence"/>
</dbReference>
<keyword evidence="2" id="KW-1185">Reference proteome</keyword>
<accession>B0EHW0</accession>